<dbReference type="PANTHER" id="PTHR43675">
    <property type="entry name" value="ARSENITE METHYLTRANSFERASE"/>
    <property type="match status" value="1"/>
</dbReference>
<dbReference type="EMBL" id="CAJNYT010000029">
    <property type="protein sequence ID" value="CAF3307964.1"/>
    <property type="molecule type" value="Genomic_DNA"/>
</dbReference>
<dbReference type="Pfam" id="PF13847">
    <property type="entry name" value="Methyltransf_31"/>
    <property type="match status" value="1"/>
</dbReference>
<accession>A0A818LIT3</accession>
<dbReference type="Proteomes" id="UP000663848">
    <property type="component" value="Unassembled WGS sequence"/>
</dbReference>
<evidence type="ECO:0000313" key="16">
    <source>
        <dbReference type="EMBL" id="CAF4578189.1"/>
    </source>
</evidence>
<evidence type="ECO:0000313" key="12">
    <source>
        <dbReference type="EMBL" id="CAF3359051.1"/>
    </source>
</evidence>
<evidence type="ECO:0000256" key="3">
    <source>
        <dbReference type="ARBA" id="ARBA00034487"/>
    </source>
</evidence>
<gene>
    <name evidence="12" type="ORF">FME351_LOCUS5240</name>
    <name evidence="11" type="ORF">GRG538_LOCUS1222</name>
    <name evidence="15" type="ORF">HFQ381_LOCUS25526</name>
    <name evidence="13" type="ORF">LUA448_LOCUS29076</name>
    <name evidence="17" type="ORF">QYT958_LOCUS11216</name>
    <name evidence="10" type="ORF">TIS948_LOCUS7368</name>
    <name evidence="16" type="ORF">TSG867_LOCUS26409</name>
    <name evidence="14" type="ORF">UJA718_LOCUS10054</name>
</gene>
<dbReference type="Proteomes" id="UP000663862">
    <property type="component" value="Unassembled WGS sequence"/>
</dbReference>
<dbReference type="Proteomes" id="UP000663873">
    <property type="component" value="Unassembled WGS sequence"/>
</dbReference>
<dbReference type="GO" id="GO:0030791">
    <property type="term" value="F:arsenite methyltransferase activity"/>
    <property type="evidence" value="ECO:0007669"/>
    <property type="project" value="UniProtKB-EC"/>
</dbReference>
<dbReference type="InterPro" id="IPR026669">
    <property type="entry name" value="Arsenite_MeTrfase-like"/>
</dbReference>
<evidence type="ECO:0000256" key="2">
    <source>
        <dbReference type="ARBA" id="ARBA00022691"/>
    </source>
</evidence>
<keyword evidence="2" id="KW-0949">S-adenosyl-L-methionine</keyword>
<comment type="similarity">
    <text evidence="3">Belongs to the methyltransferase superfamily. Arsenite methyltransferase family.</text>
</comment>
<evidence type="ECO:0000256" key="1">
    <source>
        <dbReference type="ARBA" id="ARBA00022679"/>
    </source>
</evidence>
<dbReference type="EMBL" id="CAJNXB010000886">
    <property type="protein sequence ID" value="CAF3109172.1"/>
    <property type="molecule type" value="Genomic_DNA"/>
</dbReference>
<dbReference type="EMBL" id="CAJOBQ010002773">
    <property type="protein sequence ID" value="CAF4578189.1"/>
    <property type="molecule type" value="Genomic_DNA"/>
</dbReference>
<dbReference type="EMBL" id="CAJOBP010001159">
    <property type="protein sequence ID" value="CAF4259278.1"/>
    <property type="molecule type" value="Genomic_DNA"/>
</dbReference>
<name>A0A818LIT3_9BILA</name>
<evidence type="ECO:0000313" key="19">
    <source>
        <dbReference type="Proteomes" id="UP000663873"/>
    </source>
</evidence>
<dbReference type="EMBL" id="CAJOBO010002877">
    <property type="protein sequence ID" value="CAF4472090.1"/>
    <property type="molecule type" value="Genomic_DNA"/>
</dbReference>
<evidence type="ECO:0000313" key="10">
    <source>
        <dbReference type="EMBL" id="CAF3109172.1"/>
    </source>
</evidence>
<comment type="catalytic activity">
    <reaction evidence="7">
        <text>arsenic triglutathione + 2 [thioredoxin]-dithiol + 2 S-adenosyl-L-methionine + H2O = dimethylarsinous acid + 2 [thioredoxin]-disulfide + 3 glutathione + 2 S-adenosyl-L-homocysteine + 2 H(+)</text>
        <dbReference type="Rhea" id="RHEA:69464"/>
        <dbReference type="Rhea" id="RHEA-COMP:10698"/>
        <dbReference type="Rhea" id="RHEA-COMP:10700"/>
        <dbReference type="ChEBI" id="CHEBI:15377"/>
        <dbReference type="ChEBI" id="CHEBI:15378"/>
        <dbReference type="ChEBI" id="CHEBI:23808"/>
        <dbReference type="ChEBI" id="CHEBI:29950"/>
        <dbReference type="ChEBI" id="CHEBI:50058"/>
        <dbReference type="ChEBI" id="CHEBI:57856"/>
        <dbReference type="ChEBI" id="CHEBI:57925"/>
        <dbReference type="ChEBI" id="CHEBI:59789"/>
        <dbReference type="ChEBI" id="CHEBI:183640"/>
        <dbReference type="EC" id="2.1.1.137"/>
    </reaction>
</comment>
<evidence type="ECO:0000256" key="6">
    <source>
        <dbReference type="ARBA" id="ARBA00047941"/>
    </source>
</evidence>
<comment type="caution">
    <text evidence="13">The sequence shown here is derived from an EMBL/GenBank/DDBJ whole genome shotgun (WGS) entry which is preliminary data.</text>
</comment>
<evidence type="ECO:0000256" key="4">
    <source>
        <dbReference type="ARBA" id="ARBA00034521"/>
    </source>
</evidence>
<protein>
    <recommendedName>
        <fullName evidence="5">Arsenite methyltransferase</fullName>
        <ecNumber evidence="4">2.1.1.137</ecNumber>
    </recommendedName>
</protein>
<dbReference type="SUPFAM" id="SSF53335">
    <property type="entry name" value="S-adenosyl-L-methionine-dependent methyltransferases"/>
    <property type="match status" value="1"/>
</dbReference>
<evidence type="ECO:0000313" key="14">
    <source>
        <dbReference type="EMBL" id="CAF4259278.1"/>
    </source>
</evidence>
<evidence type="ECO:0000313" key="11">
    <source>
        <dbReference type="EMBL" id="CAF3307964.1"/>
    </source>
</evidence>
<comment type="catalytic activity">
    <reaction evidence="8">
        <text>arsenic triglutathione + 3 [thioredoxin]-dithiol + 3 S-adenosyl-L-methionine = trimethylarsine + 3 [thioredoxin]-disulfide + 3 glutathione + 3 S-adenosyl-L-homocysteine + 3 H(+)</text>
        <dbReference type="Rhea" id="RHEA:69432"/>
        <dbReference type="Rhea" id="RHEA-COMP:10698"/>
        <dbReference type="Rhea" id="RHEA-COMP:10700"/>
        <dbReference type="ChEBI" id="CHEBI:15378"/>
        <dbReference type="ChEBI" id="CHEBI:27130"/>
        <dbReference type="ChEBI" id="CHEBI:29950"/>
        <dbReference type="ChEBI" id="CHEBI:50058"/>
        <dbReference type="ChEBI" id="CHEBI:57856"/>
        <dbReference type="ChEBI" id="CHEBI:57925"/>
        <dbReference type="ChEBI" id="CHEBI:59789"/>
        <dbReference type="ChEBI" id="CHEBI:183640"/>
        <dbReference type="EC" id="2.1.1.137"/>
    </reaction>
</comment>
<evidence type="ECO:0000256" key="5">
    <source>
        <dbReference type="ARBA" id="ARBA00034545"/>
    </source>
</evidence>
<keyword evidence="19" id="KW-1185">Reference proteome</keyword>
<dbReference type="Proteomes" id="UP000663833">
    <property type="component" value="Unassembled WGS sequence"/>
</dbReference>
<dbReference type="AlphaFoldDB" id="A0A818LIT3"/>
<dbReference type="Proteomes" id="UP000663869">
    <property type="component" value="Unassembled WGS sequence"/>
</dbReference>
<dbReference type="EC" id="2.1.1.137" evidence="4"/>
<dbReference type="CDD" id="cd02440">
    <property type="entry name" value="AdoMet_MTases"/>
    <property type="match status" value="1"/>
</dbReference>
<organism evidence="13 18">
    <name type="scientific">Rotaria socialis</name>
    <dbReference type="NCBI Taxonomy" id="392032"/>
    <lineage>
        <taxon>Eukaryota</taxon>
        <taxon>Metazoa</taxon>
        <taxon>Spiralia</taxon>
        <taxon>Gnathifera</taxon>
        <taxon>Rotifera</taxon>
        <taxon>Eurotatoria</taxon>
        <taxon>Bdelloidea</taxon>
        <taxon>Philodinida</taxon>
        <taxon>Philodinidae</taxon>
        <taxon>Rotaria</taxon>
    </lineage>
</organism>
<evidence type="ECO:0000259" key="9">
    <source>
        <dbReference type="Pfam" id="PF13847"/>
    </source>
</evidence>
<proteinExistence type="inferred from homology"/>
<comment type="catalytic activity">
    <reaction evidence="6">
        <text>arsenic triglutathione + [thioredoxin]-dithiol + S-adenosyl-L-methionine + 2 H2O = methylarsonous acid + [thioredoxin]-disulfide + 3 glutathione + S-adenosyl-L-homocysteine + H(+)</text>
        <dbReference type="Rhea" id="RHEA:69460"/>
        <dbReference type="Rhea" id="RHEA-COMP:10698"/>
        <dbReference type="Rhea" id="RHEA-COMP:10700"/>
        <dbReference type="ChEBI" id="CHEBI:15377"/>
        <dbReference type="ChEBI" id="CHEBI:15378"/>
        <dbReference type="ChEBI" id="CHEBI:17826"/>
        <dbReference type="ChEBI" id="CHEBI:29950"/>
        <dbReference type="ChEBI" id="CHEBI:50058"/>
        <dbReference type="ChEBI" id="CHEBI:57856"/>
        <dbReference type="ChEBI" id="CHEBI:57925"/>
        <dbReference type="ChEBI" id="CHEBI:59789"/>
        <dbReference type="ChEBI" id="CHEBI:183640"/>
        <dbReference type="EC" id="2.1.1.137"/>
    </reaction>
</comment>
<dbReference type="OrthoDB" id="8300214at2759"/>
<dbReference type="EMBL" id="CAJNYD010004125">
    <property type="protein sequence ID" value="CAF3573474.1"/>
    <property type="molecule type" value="Genomic_DNA"/>
</dbReference>
<dbReference type="Proteomes" id="UP000663872">
    <property type="component" value="Unassembled WGS sequence"/>
</dbReference>
<evidence type="ECO:0000256" key="7">
    <source>
        <dbReference type="ARBA" id="ARBA00047943"/>
    </source>
</evidence>
<feature type="domain" description="Methyltransferase" evidence="9">
    <location>
        <begin position="64"/>
        <end position="216"/>
    </location>
</feature>
<evidence type="ECO:0000256" key="8">
    <source>
        <dbReference type="ARBA" id="ARBA00048428"/>
    </source>
</evidence>
<dbReference type="Proteomes" id="UP000663851">
    <property type="component" value="Unassembled WGS sequence"/>
</dbReference>
<dbReference type="PANTHER" id="PTHR43675:SF8">
    <property type="entry name" value="ARSENITE METHYLTRANSFERASE"/>
    <property type="match status" value="1"/>
</dbReference>
<dbReference type="Proteomes" id="UP000663825">
    <property type="component" value="Unassembled WGS sequence"/>
</dbReference>
<evidence type="ECO:0000313" key="15">
    <source>
        <dbReference type="EMBL" id="CAF4472090.1"/>
    </source>
</evidence>
<evidence type="ECO:0000313" key="17">
    <source>
        <dbReference type="EMBL" id="CAF4595839.1"/>
    </source>
</evidence>
<dbReference type="InterPro" id="IPR025714">
    <property type="entry name" value="Methyltranfer_dom"/>
</dbReference>
<sequence>MASVHEDVQNYYGQQLQQSADLKTDACCTKAQIPSFIKEIIKKVHPEVVAKYYGCGLVMPPKLEGCRVLDLGSGSGRDVYILSNLVGAQGYIVGVDMTAEQLDVAKRFIDYHTKEYGFEKANVEFRLGKIEQLTDDPGLKTNSFDVIVSNCVVNLSPDKKKVLQQVYEILKPGGEFYFSDVYADQPVPEELRQNKVLWGECLSGAICVSDLISGALDAGFTQPILVSKQPIGVNNDELQKLLGDIKFTSCTYRLFKNKPAEESTSVNDKFGALVTYQTPINHYENEFQFSQTITFKLNGEPQYLNTELVEMLRLSRYSENFKFDSITNEKQIPNVTEQVTDQPVSNEQSSSSSCCCCPGTC</sequence>
<evidence type="ECO:0000313" key="18">
    <source>
        <dbReference type="Proteomes" id="UP000663833"/>
    </source>
</evidence>
<evidence type="ECO:0000313" key="13">
    <source>
        <dbReference type="EMBL" id="CAF3573474.1"/>
    </source>
</evidence>
<keyword evidence="1" id="KW-0808">Transferase</keyword>
<reference evidence="13" key="1">
    <citation type="submission" date="2021-02" db="EMBL/GenBank/DDBJ databases">
        <authorList>
            <person name="Nowell W R."/>
        </authorList>
    </citation>
    <scope>NUCLEOTIDE SEQUENCE</scope>
</reference>
<dbReference type="EMBL" id="CAJOBR010001295">
    <property type="protein sequence ID" value="CAF4595839.1"/>
    <property type="molecule type" value="Genomic_DNA"/>
</dbReference>
<dbReference type="InterPro" id="IPR029063">
    <property type="entry name" value="SAM-dependent_MTases_sf"/>
</dbReference>
<dbReference type="EMBL" id="CAJNYU010000416">
    <property type="protein sequence ID" value="CAF3359051.1"/>
    <property type="molecule type" value="Genomic_DNA"/>
</dbReference>
<dbReference type="Gene3D" id="3.40.50.150">
    <property type="entry name" value="Vaccinia Virus protein VP39"/>
    <property type="match status" value="1"/>
</dbReference>